<feature type="transmembrane region" description="Helical" evidence="9">
    <location>
        <begin position="475"/>
        <end position="495"/>
    </location>
</feature>
<reference evidence="10" key="1">
    <citation type="submission" date="2022-12" db="EMBL/GenBank/DDBJ databases">
        <authorList>
            <person name="Brejova B."/>
        </authorList>
    </citation>
    <scope>NUCLEOTIDE SEQUENCE</scope>
</reference>
<gene>
    <name evidence="10" type="ORF">CANVERA_P0591</name>
</gene>
<keyword evidence="4 9" id="KW-0812">Transmembrane</keyword>
<dbReference type="PANTHER" id="PTHR22601">
    <property type="entry name" value="ISP4 LIKE PROTEIN"/>
    <property type="match status" value="1"/>
</dbReference>
<evidence type="ECO:0000256" key="5">
    <source>
        <dbReference type="ARBA" id="ARBA00022856"/>
    </source>
</evidence>
<dbReference type="OrthoDB" id="9986677at2759"/>
<keyword evidence="11" id="KW-1185">Reference proteome</keyword>
<feature type="transmembrane region" description="Helical" evidence="9">
    <location>
        <begin position="367"/>
        <end position="386"/>
    </location>
</feature>
<evidence type="ECO:0000256" key="3">
    <source>
        <dbReference type="ARBA" id="ARBA00022448"/>
    </source>
</evidence>
<keyword evidence="6" id="KW-0653">Protein transport</keyword>
<feature type="transmembrane region" description="Helical" evidence="9">
    <location>
        <begin position="770"/>
        <end position="794"/>
    </location>
</feature>
<dbReference type="InterPro" id="IPR004648">
    <property type="entry name" value="Oligpept_transpt"/>
</dbReference>
<dbReference type="GO" id="GO:0016020">
    <property type="term" value="C:membrane"/>
    <property type="evidence" value="ECO:0007669"/>
    <property type="project" value="UniProtKB-SubCell"/>
</dbReference>
<protein>
    <submittedName>
        <fullName evidence="10">Uncharacterized protein</fullName>
    </submittedName>
</protein>
<dbReference type="NCBIfam" id="TIGR00728">
    <property type="entry name" value="OPT_sfam"/>
    <property type="match status" value="1"/>
</dbReference>
<evidence type="ECO:0000256" key="7">
    <source>
        <dbReference type="ARBA" id="ARBA00022989"/>
    </source>
</evidence>
<comment type="caution">
    <text evidence="10">The sequence shown here is derived from an EMBL/GenBank/DDBJ whole genome shotgun (WGS) entry which is preliminary data.</text>
</comment>
<feature type="transmembrane region" description="Helical" evidence="9">
    <location>
        <begin position="304"/>
        <end position="323"/>
    </location>
</feature>
<evidence type="ECO:0000256" key="9">
    <source>
        <dbReference type="SAM" id="Phobius"/>
    </source>
</evidence>
<sequence>MPQRDLSGIQSTATNEKIMDVEDHEINLQTITSSNFTTSFNDFQKQLILKRLNLNNIIDSESLPPAAVFMIEKVENLSVETAIPILEETLKEHQHDVNFPTADFDFIKELVDAKDSKEVSVDSEFKENSKEAWTEDIKEVSTDEDPQINEYKIVDLNLQIRLEAALIAYWSPYPEVRSVTDPYDDPSIPAETLRVYILGTIWTALGTFINQFFIERQPAISLSPAVVQLFLYPCGLILAKILPKYKLKLWKFTIDLNPGPWNHKEQMLATIFYSVSSGVSYVSYNIHAQRVERFYNNQWADWGYQVLLILATNYMGIGFAGIIRRFAVFSPRAVWPTILPTIALNKALLQPESKEIINGWSISRYRWFFSVLLISFLYNWIPTYLFNALSYFNWTTWISPNNVDLVAVTGFVTGLGLNPIPSFDWNLINYNSGLILPFYSQGVRYDVKNVVDDNNLFDQVKYESVGPPYYSAANLVLYGSFIAFYPFSIVYECFINGKPMLRAIKELIRGFRNLKLSVYEGFNDPQTIMMRKYKEVPDWVFLLVLVVSIVFGIICVSVYSQVQTPIWGLFFALGINLVFLFPLTMIFSTTGYQIGLNVLGKYTNHCSIVFNTNFFQVQSYALEGNGLALMFIKAFGYNINGQAQNYISDQKLGHYLKIAPRAVFRCQMFSVLISSFVGLAVMNFTIDNIPNYCDYTNTQKFTCPSSTVFYTASILWGVIGPRKVFGGLYPILAWCFLIGFLLAFPAIAFKKYGPKRITKYFQPSVIIGGMLIYAPYNLSYITGSLYLSIASMWYLKSRYLAWWSKYNFVFSCAMDAGVAASAILIFFAVQYKEYYLNWWGNTVSFAGIEGMGGLARLNATTAPEGYFGLRPNEYP</sequence>
<comment type="similarity">
    <text evidence="2">Belongs to the oligopeptide OPT transporter family.</text>
</comment>
<evidence type="ECO:0000313" key="10">
    <source>
        <dbReference type="EMBL" id="CAI5756073.1"/>
    </source>
</evidence>
<evidence type="ECO:0000256" key="1">
    <source>
        <dbReference type="ARBA" id="ARBA00004141"/>
    </source>
</evidence>
<feature type="transmembrane region" description="Helical" evidence="9">
    <location>
        <begin position="662"/>
        <end position="682"/>
    </location>
</feature>
<keyword evidence="3" id="KW-0813">Transport</keyword>
<accession>A0A9W4TTH5</accession>
<feature type="transmembrane region" description="Helical" evidence="9">
    <location>
        <begin position="731"/>
        <end position="749"/>
    </location>
</feature>
<dbReference type="InterPro" id="IPR004813">
    <property type="entry name" value="OPT"/>
</dbReference>
<proteinExistence type="inferred from homology"/>
<feature type="transmembrane region" description="Helical" evidence="9">
    <location>
        <begin position="539"/>
        <end position="560"/>
    </location>
</feature>
<dbReference type="GO" id="GO:0035673">
    <property type="term" value="F:oligopeptide transmembrane transporter activity"/>
    <property type="evidence" value="ECO:0007669"/>
    <property type="project" value="InterPro"/>
</dbReference>
<dbReference type="GO" id="GO:0015031">
    <property type="term" value="P:protein transport"/>
    <property type="evidence" value="ECO:0007669"/>
    <property type="project" value="UniProtKB-KW"/>
</dbReference>
<keyword evidence="7 9" id="KW-1133">Transmembrane helix</keyword>
<evidence type="ECO:0000256" key="2">
    <source>
        <dbReference type="ARBA" id="ARBA00008807"/>
    </source>
</evidence>
<evidence type="ECO:0000256" key="6">
    <source>
        <dbReference type="ARBA" id="ARBA00022927"/>
    </source>
</evidence>
<evidence type="ECO:0000256" key="8">
    <source>
        <dbReference type="ARBA" id="ARBA00023136"/>
    </source>
</evidence>
<dbReference type="Proteomes" id="UP001152885">
    <property type="component" value="Unassembled WGS sequence"/>
</dbReference>
<feature type="transmembrane region" description="Helical" evidence="9">
    <location>
        <begin position="267"/>
        <end position="284"/>
    </location>
</feature>
<feature type="transmembrane region" description="Helical" evidence="9">
    <location>
        <begin position="806"/>
        <end position="829"/>
    </location>
</feature>
<keyword evidence="5" id="KW-0571">Peptide transport</keyword>
<keyword evidence="8 9" id="KW-0472">Membrane</keyword>
<dbReference type="Pfam" id="PF03169">
    <property type="entry name" value="OPT"/>
    <property type="match status" value="1"/>
</dbReference>
<organism evidence="10 11">
    <name type="scientific">Candida verbasci</name>
    <dbReference type="NCBI Taxonomy" id="1227364"/>
    <lineage>
        <taxon>Eukaryota</taxon>
        <taxon>Fungi</taxon>
        <taxon>Dikarya</taxon>
        <taxon>Ascomycota</taxon>
        <taxon>Saccharomycotina</taxon>
        <taxon>Pichiomycetes</taxon>
        <taxon>Debaryomycetaceae</taxon>
        <taxon>Candida/Lodderomyces clade</taxon>
        <taxon>Candida</taxon>
    </lineage>
</organism>
<dbReference type="AlphaFoldDB" id="A0A9W4TTH5"/>
<evidence type="ECO:0000256" key="4">
    <source>
        <dbReference type="ARBA" id="ARBA00022692"/>
    </source>
</evidence>
<evidence type="ECO:0000313" key="11">
    <source>
        <dbReference type="Proteomes" id="UP001152885"/>
    </source>
</evidence>
<dbReference type="EMBL" id="CANTUO010000001">
    <property type="protein sequence ID" value="CAI5756073.1"/>
    <property type="molecule type" value="Genomic_DNA"/>
</dbReference>
<comment type="subcellular location">
    <subcellularLocation>
        <location evidence="1">Membrane</location>
        <topology evidence="1">Multi-pass membrane protein</topology>
    </subcellularLocation>
</comment>
<name>A0A9W4TTH5_9ASCO</name>
<feature type="transmembrane region" description="Helical" evidence="9">
    <location>
        <begin position="195"/>
        <end position="214"/>
    </location>
</feature>
<feature type="transmembrane region" description="Helical" evidence="9">
    <location>
        <begin position="220"/>
        <end position="242"/>
    </location>
</feature>
<feature type="transmembrane region" description="Helical" evidence="9">
    <location>
        <begin position="566"/>
        <end position="587"/>
    </location>
</feature>